<proteinExistence type="inferred from homology"/>
<dbReference type="PANTHER" id="PTHR10458">
    <property type="entry name" value="PEPTIDE DEFORMYLASE"/>
    <property type="match status" value="1"/>
</dbReference>
<dbReference type="Proteomes" id="UP000093352">
    <property type="component" value="Unassembled WGS sequence"/>
</dbReference>
<keyword evidence="2 3" id="KW-0408">Iron</keyword>
<dbReference type="CDD" id="cd00487">
    <property type="entry name" value="Pep_deformylase"/>
    <property type="match status" value="1"/>
</dbReference>
<dbReference type="OrthoDB" id="9784988at2"/>
<dbReference type="PANTHER" id="PTHR10458:SF22">
    <property type="entry name" value="PEPTIDE DEFORMYLASE"/>
    <property type="match status" value="1"/>
</dbReference>
<feature type="binding site" evidence="3">
    <location>
        <position position="100"/>
    </location>
    <ligand>
        <name>Fe cation</name>
        <dbReference type="ChEBI" id="CHEBI:24875"/>
    </ligand>
</feature>
<evidence type="ECO:0000256" key="3">
    <source>
        <dbReference type="HAMAP-Rule" id="MF_00163"/>
    </source>
</evidence>
<feature type="active site" evidence="3">
    <location>
        <position position="143"/>
    </location>
</feature>
<dbReference type="HAMAP" id="MF_00163">
    <property type="entry name" value="Pep_deformylase"/>
    <property type="match status" value="1"/>
</dbReference>
<dbReference type="Proteomes" id="UP000319424">
    <property type="component" value="Unassembled WGS sequence"/>
</dbReference>
<evidence type="ECO:0000313" key="6">
    <source>
        <dbReference type="Proteomes" id="UP000093352"/>
    </source>
</evidence>
<evidence type="ECO:0000313" key="7">
    <source>
        <dbReference type="Proteomes" id="UP000319424"/>
    </source>
</evidence>
<dbReference type="NCBIfam" id="NF001159">
    <property type="entry name" value="PRK00150.1-3"/>
    <property type="match status" value="1"/>
</dbReference>
<dbReference type="NCBIfam" id="TIGR00079">
    <property type="entry name" value="pept_deformyl"/>
    <property type="match status" value="1"/>
</dbReference>
<protein>
    <recommendedName>
        <fullName evidence="3">Peptide deformylase</fullName>
        <shortName evidence="3">PDF</shortName>
        <ecNumber evidence="3">3.5.1.88</ecNumber>
    </recommendedName>
    <alternativeName>
        <fullName evidence="3">Polypeptide deformylase</fullName>
    </alternativeName>
</protein>
<feature type="binding site" evidence="3">
    <location>
        <position position="142"/>
    </location>
    <ligand>
        <name>Fe cation</name>
        <dbReference type="ChEBI" id="CHEBI:24875"/>
    </ligand>
</feature>
<dbReference type="PIRSF" id="PIRSF004749">
    <property type="entry name" value="Pep_def"/>
    <property type="match status" value="1"/>
</dbReference>
<evidence type="ECO:0000256" key="1">
    <source>
        <dbReference type="ARBA" id="ARBA00010759"/>
    </source>
</evidence>
<comment type="cofactor">
    <cofactor evidence="3">
        <name>Fe(2+)</name>
        <dbReference type="ChEBI" id="CHEBI:29033"/>
    </cofactor>
    <text evidence="3">Binds 1 Fe(2+) ion.</text>
</comment>
<dbReference type="PRINTS" id="PR01576">
    <property type="entry name" value="PDEFORMYLASE"/>
</dbReference>
<dbReference type="InterPro" id="IPR036821">
    <property type="entry name" value="Peptide_deformylase_sf"/>
</dbReference>
<accession>A0A371IJC0</accession>
<comment type="catalytic activity">
    <reaction evidence="3">
        <text>N-terminal N-formyl-L-methionyl-[peptide] + H2O = N-terminal L-methionyl-[peptide] + formate</text>
        <dbReference type="Rhea" id="RHEA:24420"/>
        <dbReference type="Rhea" id="RHEA-COMP:10639"/>
        <dbReference type="Rhea" id="RHEA-COMP:10640"/>
        <dbReference type="ChEBI" id="CHEBI:15377"/>
        <dbReference type="ChEBI" id="CHEBI:15740"/>
        <dbReference type="ChEBI" id="CHEBI:49298"/>
        <dbReference type="ChEBI" id="CHEBI:64731"/>
        <dbReference type="EC" id="3.5.1.88"/>
    </reaction>
</comment>
<sequence>MALRTIRIDGDPILRKKSRIVEEINDKIRDLIQDMKDTMYKSEGIGLAAPQVGMLKRIIVVDVTQPDLENVDESIPKGPIVLINPQIIEADGEQIGSEGCLSVPNFTGKVKRPQHIKVRANNENFEEVEFDAKDLFARAICHEIDHLDGILYKDRVIGNLESLGD</sequence>
<dbReference type="EC" id="3.5.1.88" evidence="3"/>
<evidence type="ECO:0000313" key="4">
    <source>
        <dbReference type="EMBL" id="RDY20577.1"/>
    </source>
</evidence>
<dbReference type="GO" id="GO:0046872">
    <property type="term" value="F:metal ion binding"/>
    <property type="evidence" value="ECO:0007669"/>
    <property type="project" value="UniProtKB-KW"/>
</dbReference>
<gene>
    <name evidence="3 4" type="primary">def</name>
    <name evidence="4" type="ORF">BBG48_009390</name>
    <name evidence="5" type="ORF">FL857_07920</name>
</gene>
<dbReference type="STRING" id="1871336.BBG48_09065"/>
<keyword evidence="3 4" id="KW-0378">Hydrolase</keyword>
<dbReference type="InterPro" id="IPR023635">
    <property type="entry name" value="Peptide_deformylase"/>
</dbReference>
<dbReference type="Gene3D" id="3.90.45.10">
    <property type="entry name" value="Peptide deformylase"/>
    <property type="match status" value="1"/>
</dbReference>
<keyword evidence="6" id="KW-1185">Reference proteome</keyword>
<comment type="similarity">
    <text evidence="1 3">Belongs to the polypeptide deformylase family.</text>
</comment>
<reference evidence="4 6" key="1">
    <citation type="journal article" date="2016" name="Genome Announc.">
        <title>Draft Genome Sequence of Criibacterium bergeronii gen. nov., sp. nov., Strain CCRI-22567T, Isolated from a Vaginal Sample from a Woman with Bacterial Vaginosis.</title>
        <authorList>
            <person name="Maheux A.F."/>
            <person name="Berube E."/>
            <person name="Boudreau D.K."/>
            <person name="Raymond F."/>
            <person name="Corbeil J."/>
            <person name="Roy P.H."/>
            <person name="Boissinot M."/>
            <person name="Omar R.F."/>
        </authorList>
    </citation>
    <scope>NUCLEOTIDE SEQUENCE [LARGE SCALE GENOMIC DNA]</scope>
    <source>
        <strain evidence="4 6">CCRI-22567</strain>
    </source>
</reference>
<reference evidence="5 7" key="3">
    <citation type="submission" date="2019-07" db="EMBL/GenBank/DDBJ databases">
        <title>Criibacterium bergeronii gen. nov., sp. nov. isolated from human clinical samples.</title>
        <authorList>
            <person name="Maheux A.F."/>
            <person name="Boudreau D.K."/>
            <person name="Berube E."/>
            <person name="Brodeur S."/>
            <person name="Bernard K.A."/>
            <person name="Abed J.Y."/>
            <person name="Ducrey E."/>
            <person name="Guay E.F."/>
            <person name="Raymond F."/>
            <person name="Corbeil J."/>
            <person name="Domingo M.-C."/>
            <person name="Roy P.H."/>
            <person name="Boissinot M."/>
            <person name="Tocheva E.I."/>
            <person name="Omar R.F."/>
        </authorList>
    </citation>
    <scope>NUCLEOTIDE SEQUENCE [LARGE SCALE GENOMIC DNA]</scope>
    <source>
        <strain evidence="5 7">CCRI-24246</strain>
    </source>
</reference>
<comment type="caution">
    <text evidence="4">The sequence shown here is derived from an EMBL/GenBank/DDBJ whole genome shotgun (WGS) entry which is preliminary data.</text>
</comment>
<feature type="binding site" evidence="3">
    <location>
        <position position="146"/>
    </location>
    <ligand>
        <name>Fe cation</name>
        <dbReference type="ChEBI" id="CHEBI:24875"/>
    </ligand>
</feature>
<name>A0A371IJC0_9FIRM</name>
<keyword evidence="3" id="KW-0479">Metal-binding</keyword>
<dbReference type="GO" id="GO:0006412">
    <property type="term" value="P:translation"/>
    <property type="evidence" value="ECO:0007669"/>
    <property type="project" value="UniProtKB-UniRule"/>
</dbReference>
<dbReference type="SUPFAM" id="SSF56420">
    <property type="entry name" value="Peptide deformylase"/>
    <property type="match status" value="1"/>
</dbReference>
<evidence type="ECO:0000256" key="2">
    <source>
        <dbReference type="ARBA" id="ARBA00023004"/>
    </source>
</evidence>
<organism evidence="4 6">
    <name type="scientific">Criibacterium bergeronii</name>
    <dbReference type="NCBI Taxonomy" id="1871336"/>
    <lineage>
        <taxon>Bacteria</taxon>
        <taxon>Bacillati</taxon>
        <taxon>Bacillota</taxon>
        <taxon>Clostridia</taxon>
        <taxon>Peptostreptococcales</taxon>
        <taxon>Filifactoraceae</taxon>
        <taxon>Criibacterium</taxon>
    </lineage>
</organism>
<dbReference type="EMBL" id="VJXW01000011">
    <property type="protein sequence ID" value="TRW25047.1"/>
    <property type="molecule type" value="Genomic_DNA"/>
</dbReference>
<reference evidence="4" key="2">
    <citation type="submission" date="2018-07" db="EMBL/GenBank/DDBJ databases">
        <authorList>
            <person name="Quirk P.G."/>
            <person name="Krulwich T.A."/>
        </authorList>
    </citation>
    <scope>NUCLEOTIDE SEQUENCE</scope>
    <source>
        <strain evidence="4">CCRI-22567</strain>
    </source>
</reference>
<dbReference type="GO" id="GO:0042586">
    <property type="term" value="F:peptide deformylase activity"/>
    <property type="evidence" value="ECO:0007669"/>
    <property type="project" value="UniProtKB-UniRule"/>
</dbReference>
<comment type="function">
    <text evidence="3">Removes the formyl group from the N-terminal Met of newly synthesized proteins. Requires at least a dipeptide for an efficient rate of reaction. N-terminal L-methionine is a prerequisite for activity but the enzyme has broad specificity at other positions.</text>
</comment>
<keyword evidence="3" id="KW-0648">Protein biosynthesis</keyword>
<evidence type="ECO:0000313" key="5">
    <source>
        <dbReference type="EMBL" id="TRW25047.1"/>
    </source>
</evidence>
<dbReference type="EMBL" id="MBEW02000028">
    <property type="protein sequence ID" value="RDY20577.1"/>
    <property type="molecule type" value="Genomic_DNA"/>
</dbReference>
<dbReference type="AlphaFoldDB" id="A0A371IJC0"/>
<dbReference type="Pfam" id="PF01327">
    <property type="entry name" value="Pep_deformylase"/>
    <property type="match status" value="1"/>
</dbReference>
<dbReference type="RefSeq" id="WP_068912234.1">
    <property type="nucleotide sequence ID" value="NZ_MBEW02000028.1"/>
</dbReference>